<protein>
    <submittedName>
        <fullName evidence="3">Nucleotide-binding universal stress protein, UspA family</fullName>
    </submittedName>
</protein>
<dbReference type="InterPro" id="IPR051688">
    <property type="entry name" value="USP_A"/>
</dbReference>
<keyword evidence="4" id="KW-1185">Reference proteome</keyword>
<sequence>MKIILATDGSPFSAAMVKEFALRPFPLNTKVKIISVYEGDRLMNVAPMGVLTEYYDDAGMNSLKFAENSVAEAAEIIRNKNPEIAVVTEVIEGVPKTAIVDEAEKFRADLIVLGSHGYGFVERLLLGSVSQSVALHAKCSVEIVRKKTK</sequence>
<dbReference type="PANTHER" id="PTHR43010">
    <property type="entry name" value="UNIVERSAL STRESS PROTEIN SLR1230"/>
    <property type="match status" value="1"/>
</dbReference>
<reference evidence="4" key="1">
    <citation type="submission" date="2016-10" db="EMBL/GenBank/DDBJ databases">
        <authorList>
            <person name="Varghese N."/>
            <person name="Submissions S."/>
        </authorList>
    </citation>
    <scope>NUCLEOTIDE SEQUENCE [LARGE SCALE GENOMIC DNA]</scope>
    <source>
        <strain evidence="4">CGMCC 1.9230</strain>
    </source>
</reference>
<dbReference type="EMBL" id="FNVP01000002">
    <property type="protein sequence ID" value="SEF71227.1"/>
    <property type="molecule type" value="Genomic_DNA"/>
</dbReference>
<accession>A0A1H5UAD7</accession>
<dbReference type="InterPro" id="IPR006016">
    <property type="entry name" value="UspA"/>
</dbReference>
<dbReference type="PANTHER" id="PTHR43010:SF1">
    <property type="entry name" value="USPA DOMAIN-CONTAINING PROTEIN"/>
    <property type="match status" value="1"/>
</dbReference>
<feature type="domain" description="UspA" evidence="2">
    <location>
        <begin position="2"/>
        <end position="145"/>
    </location>
</feature>
<name>A0A1H5UAD7_9FLAO</name>
<dbReference type="CDD" id="cd00293">
    <property type="entry name" value="USP-like"/>
    <property type="match status" value="1"/>
</dbReference>
<dbReference type="AlphaFoldDB" id="A0A1H5UAD7"/>
<comment type="similarity">
    <text evidence="1">Belongs to the universal stress protein A family.</text>
</comment>
<evidence type="ECO:0000256" key="1">
    <source>
        <dbReference type="ARBA" id="ARBA00008791"/>
    </source>
</evidence>
<dbReference type="RefSeq" id="WP_103998909.1">
    <property type="nucleotide sequence ID" value="NZ_FNVP01000002.1"/>
</dbReference>
<dbReference type="SUPFAM" id="SSF52402">
    <property type="entry name" value="Adenine nucleotide alpha hydrolases-like"/>
    <property type="match status" value="1"/>
</dbReference>
<proteinExistence type="inferred from homology"/>
<dbReference type="Proteomes" id="UP000236737">
    <property type="component" value="Unassembled WGS sequence"/>
</dbReference>
<dbReference type="Pfam" id="PF00582">
    <property type="entry name" value="Usp"/>
    <property type="match status" value="1"/>
</dbReference>
<evidence type="ECO:0000313" key="4">
    <source>
        <dbReference type="Proteomes" id="UP000236737"/>
    </source>
</evidence>
<dbReference type="PRINTS" id="PR01438">
    <property type="entry name" value="UNVRSLSTRESS"/>
</dbReference>
<dbReference type="InterPro" id="IPR006015">
    <property type="entry name" value="Universal_stress_UspA"/>
</dbReference>
<gene>
    <name evidence="3" type="ORF">SAMN04488130_102146</name>
</gene>
<organism evidence="3 4">
    <name type="scientific">Flavobacterium urumqiense</name>
    <dbReference type="NCBI Taxonomy" id="935224"/>
    <lineage>
        <taxon>Bacteria</taxon>
        <taxon>Pseudomonadati</taxon>
        <taxon>Bacteroidota</taxon>
        <taxon>Flavobacteriia</taxon>
        <taxon>Flavobacteriales</taxon>
        <taxon>Flavobacteriaceae</taxon>
        <taxon>Flavobacterium</taxon>
    </lineage>
</organism>
<evidence type="ECO:0000259" key="2">
    <source>
        <dbReference type="Pfam" id="PF00582"/>
    </source>
</evidence>
<dbReference type="OrthoDB" id="9788959at2"/>
<evidence type="ECO:0000313" key="3">
    <source>
        <dbReference type="EMBL" id="SEF71227.1"/>
    </source>
</evidence>
<dbReference type="Gene3D" id="3.40.50.620">
    <property type="entry name" value="HUPs"/>
    <property type="match status" value="1"/>
</dbReference>
<dbReference type="InterPro" id="IPR014729">
    <property type="entry name" value="Rossmann-like_a/b/a_fold"/>
</dbReference>